<proteinExistence type="predicted"/>
<evidence type="ECO:0000256" key="1">
    <source>
        <dbReference type="ARBA" id="ARBA00022729"/>
    </source>
</evidence>
<protein>
    <submittedName>
        <fullName evidence="7">Peptidase M23</fullName>
    </submittedName>
</protein>
<dbReference type="PANTHER" id="PTHR21666:SF270">
    <property type="entry name" value="MUREIN HYDROLASE ACTIVATOR ENVC"/>
    <property type="match status" value="1"/>
</dbReference>
<evidence type="ECO:0000313" key="8">
    <source>
        <dbReference type="Proteomes" id="UP000078516"/>
    </source>
</evidence>
<feature type="coiled-coil region" evidence="2">
    <location>
        <begin position="25"/>
        <end position="112"/>
    </location>
</feature>
<accession>A0A179EQI9</accession>
<sequence>MIKLKKMVTFSFALSLLCAPIAAQADTLDDKINEQDQKIEQLQKNQTASEQELAIIKENVSQIEKESYKILQQKNTEEQTLTDLIQKIADLKEKIAKREEQIQKQARNVQTNQNASDILSVMAESDSINEAITKAYAVTKLISANKEIMSEQQKDQAELETLQKKSEEKLHSLTETTNELQAKQEELTKAKLDQEVKINELSASLATEKKQKEKFEKQKVEAEKQRQEQLKALAKQRAAEEAARKKAEEDARKVQEQKQKELAAAAEKERIANEEQAQALAVQKEQEQKSDSSNEMKTETNTEDSSPVSSVPEVPEADNVTKPEENTYGWSAPLSSLVITSPFGNRVDPTGASGTSHDGIDLAGASGTPVFAAKAGKVVEAGYHWSAGNHVIIQHADGYYSYYMHLSSFSTTVGASVNAGTLLGGMGTTGNSTGVHLHFGISTSLWSNFVDPAPLLGI</sequence>
<dbReference type="EMBL" id="LWMN01000013">
    <property type="protein sequence ID" value="OAQ55501.1"/>
    <property type="molecule type" value="Genomic_DNA"/>
</dbReference>
<evidence type="ECO:0000259" key="6">
    <source>
        <dbReference type="Pfam" id="PF24568"/>
    </source>
</evidence>
<dbReference type="Pfam" id="PF01551">
    <property type="entry name" value="Peptidase_M23"/>
    <property type="match status" value="1"/>
</dbReference>
<keyword evidence="2" id="KW-0175">Coiled coil</keyword>
<dbReference type="GO" id="GO:0004222">
    <property type="term" value="F:metalloendopeptidase activity"/>
    <property type="evidence" value="ECO:0007669"/>
    <property type="project" value="TreeGrafter"/>
</dbReference>
<feature type="domain" description="Peptidoglycan hydrolase PcsB coiled-coil" evidence="6">
    <location>
        <begin position="88"/>
        <end position="161"/>
    </location>
</feature>
<name>A0A179EQI9_ENTTH</name>
<feature type="domain" description="M23ase beta-sheet core" evidence="5">
    <location>
        <begin position="356"/>
        <end position="443"/>
    </location>
</feature>
<feature type="chain" id="PRO_5008100883" evidence="4">
    <location>
        <begin position="26"/>
        <end position="458"/>
    </location>
</feature>
<feature type="compositionally biased region" description="Basic and acidic residues" evidence="3">
    <location>
        <begin position="237"/>
        <end position="273"/>
    </location>
</feature>
<keyword evidence="8" id="KW-1185">Reference proteome</keyword>
<reference evidence="7 8" key="1">
    <citation type="submission" date="2016-04" db="EMBL/GenBank/DDBJ databases">
        <title>Draft genome of an Enterococcus thailandicus strain isolated from bovine feces.</title>
        <authorList>
            <person name="Beukers A.G."/>
            <person name="Zaheer R."/>
            <person name="Goji N."/>
            <person name="Cook S.R."/>
            <person name="Amoako K."/>
            <person name="Chaves A.V."/>
            <person name="Ward M.P."/>
            <person name="Mcallister T.A."/>
        </authorList>
    </citation>
    <scope>NUCLEOTIDE SEQUENCE [LARGE SCALE GENOMIC DNA]</scope>
    <source>
        <strain evidence="7 8">F0711D 46</strain>
    </source>
</reference>
<dbReference type="PANTHER" id="PTHR21666">
    <property type="entry name" value="PEPTIDASE-RELATED"/>
    <property type="match status" value="1"/>
</dbReference>
<feature type="signal peptide" evidence="4">
    <location>
        <begin position="1"/>
        <end position="25"/>
    </location>
</feature>
<organism evidence="7 8">
    <name type="scientific">Enterococcus thailandicus</name>
    <dbReference type="NCBI Taxonomy" id="417368"/>
    <lineage>
        <taxon>Bacteria</taxon>
        <taxon>Bacillati</taxon>
        <taxon>Bacillota</taxon>
        <taxon>Bacilli</taxon>
        <taxon>Lactobacillales</taxon>
        <taxon>Enterococcaceae</taxon>
        <taxon>Enterococcus</taxon>
    </lineage>
</organism>
<comment type="caution">
    <text evidence="7">The sequence shown here is derived from an EMBL/GenBank/DDBJ whole genome shotgun (WGS) entry which is preliminary data.</text>
</comment>
<dbReference type="Gene3D" id="6.10.250.3150">
    <property type="match status" value="1"/>
</dbReference>
<dbReference type="Pfam" id="PF24568">
    <property type="entry name" value="CC_PcsB"/>
    <property type="match status" value="1"/>
</dbReference>
<feature type="region of interest" description="Disordered" evidence="3">
    <location>
        <begin position="231"/>
        <end position="328"/>
    </location>
</feature>
<evidence type="ECO:0000259" key="5">
    <source>
        <dbReference type="Pfam" id="PF01551"/>
    </source>
</evidence>
<dbReference type="AlphaFoldDB" id="A0A179EQI9"/>
<feature type="compositionally biased region" description="Low complexity" evidence="3">
    <location>
        <begin position="303"/>
        <end position="314"/>
    </location>
</feature>
<dbReference type="Gene3D" id="2.70.70.10">
    <property type="entry name" value="Glucose Permease (Domain IIA)"/>
    <property type="match status" value="1"/>
</dbReference>
<dbReference type="SUPFAM" id="SSF51261">
    <property type="entry name" value="Duplicated hybrid motif"/>
    <property type="match status" value="1"/>
</dbReference>
<dbReference type="CDD" id="cd12797">
    <property type="entry name" value="M23_peptidase"/>
    <property type="match status" value="1"/>
</dbReference>
<evidence type="ECO:0000313" key="7">
    <source>
        <dbReference type="EMBL" id="OAQ55501.1"/>
    </source>
</evidence>
<dbReference type="RefSeq" id="WP_067484023.1">
    <property type="nucleotide sequence ID" value="NZ_BSWU01000007.1"/>
</dbReference>
<evidence type="ECO:0000256" key="3">
    <source>
        <dbReference type="SAM" id="MobiDB-lite"/>
    </source>
</evidence>
<dbReference type="InterPro" id="IPR057309">
    <property type="entry name" value="PcsB_CC"/>
</dbReference>
<dbReference type="InterPro" id="IPR011055">
    <property type="entry name" value="Dup_hybrid_motif"/>
</dbReference>
<evidence type="ECO:0000256" key="4">
    <source>
        <dbReference type="SAM" id="SignalP"/>
    </source>
</evidence>
<dbReference type="InterPro" id="IPR016047">
    <property type="entry name" value="M23ase_b-sheet_dom"/>
</dbReference>
<dbReference type="InterPro" id="IPR050570">
    <property type="entry name" value="Cell_wall_metabolism_enzyme"/>
</dbReference>
<evidence type="ECO:0000256" key="2">
    <source>
        <dbReference type="SAM" id="Coils"/>
    </source>
</evidence>
<keyword evidence="1 4" id="KW-0732">Signal</keyword>
<dbReference type="Proteomes" id="UP000078516">
    <property type="component" value="Unassembled WGS sequence"/>
</dbReference>
<feature type="compositionally biased region" description="Basic and acidic residues" evidence="3">
    <location>
        <begin position="284"/>
        <end position="300"/>
    </location>
</feature>
<gene>
    <name evidence="7" type="ORF">A6E74_08400</name>
</gene>